<dbReference type="PROSITE" id="PS51257">
    <property type="entry name" value="PROKAR_LIPOPROTEIN"/>
    <property type="match status" value="1"/>
</dbReference>
<keyword evidence="4" id="KW-1185">Reference proteome</keyword>
<accession>A0A517MUN0</accession>
<evidence type="ECO:0000313" key="3">
    <source>
        <dbReference type="EMBL" id="QDS98572.1"/>
    </source>
</evidence>
<feature type="chain" id="PRO_5022198163" description="Glycine zipper domain-containing protein" evidence="1">
    <location>
        <begin position="23"/>
        <end position="210"/>
    </location>
</feature>
<evidence type="ECO:0000313" key="4">
    <source>
        <dbReference type="Proteomes" id="UP000319852"/>
    </source>
</evidence>
<dbReference type="AlphaFoldDB" id="A0A517MUN0"/>
<evidence type="ECO:0000259" key="2">
    <source>
        <dbReference type="Pfam" id="PF13488"/>
    </source>
</evidence>
<dbReference type="InterPro" id="IPR039567">
    <property type="entry name" value="Gly-zipper"/>
</dbReference>
<protein>
    <recommendedName>
        <fullName evidence="2">Glycine zipper domain-containing protein</fullName>
    </recommendedName>
</protein>
<reference evidence="3 4" key="1">
    <citation type="submission" date="2019-02" db="EMBL/GenBank/DDBJ databases">
        <title>Deep-cultivation of Planctomycetes and their phenomic and genomic characterization uncovers novel biology.</title>
        <authorList>
            <person name="Wiegand S."/>
            <person name="Jogler M."/>
            <person name="Boedeker C."/>
            <person name="Pinto D."/>
            <person name="Vollmers J."/>
            <person name="Rivas-Marin E."/>
            <person name="Kohn T."/>
            <person name="Peeters S.H."/>
            <person name="Heuer A."/>
            <person name="Rast P."/>
            <person name="Oberbeckmann S."/>
            <person name="Bunk B."/>
            <person name="Jeske O."/>
            <person name="Meyerdierks A."/>
            <person name="Storesund J.E."/>
            <person name="Kallscheuer N."/>
            <person name="Luecker S."/>
            <person name="Lage O.M."/>
            <person name="Pohl T."/>
            <person name="Merkel B.J."/>
            <person name="Hornburger P."/>
            <person name="Mueller R.-W."/>
            <person name="Bruemmer F."/>
            <person name="Labrenz M."/>
            <person name="Spormann A.M."/>
            <person name="Op den Camp H."/>
            <person name="Overmann J."/>
            <person name="Amann R."/>
            <person name="Jetten M.S.M."/>
            <person name="Mascher T."/>
            <person name="Medema M.H."/>
            <person name="Devos D.P."/>
            <person name="Kaster A.-K."/>
            <person name="Ovreas L."/>
            <person name="Rohde M."/>
            <person name="Galperin M.Y."/>
            <person name="Jogler C."/>
        </authorList>
    </citation>
    <scope>NUCLEOTIDE SEQUENCE [LARGE SCALE GENOMIC DNA]</scope>
    <source>
        <strain evidence="3 4">HG15A2</strain>
    </source>
</reference>
<proteinExistence type="predicted"/>
<gene>
    <name evidence="3" type="ORF">HG15A2_18530</name>
</gene>
<name>A0A517MUN0_9BACT</name>
<dbReference type="EMBL" id="CP036263">
    <property type="protein sequence ID" value="QDS98572.1"/>
    <property type="molecule type" value="Genomic_DNA"/>
</dbReference>
<organism evidence="3 4">
    <name type="scientific">Adhaeretor mobilis</name>
    <dbReference type="NCBI Taxonomy" id="1930276"/>
    <lineage>
        <taxon>Bacteria</taxon>
        <taxon>Pseudomonadati</taxon>
        <taxon>Planctomycetota</taxon>
        <taxon>Planctomycetia</taxon>
        <taxon>Pirellulales</taxon>
        <taxon>Lacipirellulaceae</taxon>
        <taxon>Adhaeretor</taxon>
    </lineage>
</organism>
<dbReference type="Pfam" id="PF13488">
    <property type="entry name" value="Gly-zipper_Omp"/>
    <property type="match status" value="1"/>
</dbReference>
<feature type="signal peptide" evidence="1">
    <location>
        <begin position="1"/>
        <end position="22"/>
    </location>
</feature>
<evidence type="ECO:0000256" key="1">
    <source>
        <dbReference type="SAM" id="SignalP"/>
    </source>
</evidence>
<dbReference type="KEGG" id="amob:HG15A2_18530"/>
<keyword evidence="1" id="KW-0732">Signal</keyword>
<sequence length="210" mass="21297" precursor="true">MRPSVKHASLVILTALSMGWSAGCRSTQYADRGAGVGALAGAGAGAIIGDATGGNAGTGALIGAGLGALTGAAVGDSMDQMQAENRAAIAAATGRQVPAGAATMEEVVAMSQQGVDPRLISNYVSTSGVAAPPSAADVIYLHKNGVATEVIQMMQNPPAPQQVAQAPGPPVIVEEHYYGPPPGYGPRHRYGYHHRGRPRGRVSWGFSVTK</sequence>
<dbReference type="Proteomes" id="UP000319852">
    <property type="component" value="Chromosome"/>
</dbReference>
<feature type="domain" description="Glycine zipper" evidence="2">
    <location>
        <begin position="36"/>
        <end position="80"/>
    </location>
</feature>